<protein>
    <submittedName>
        <fullName evidence="2">Uncharacterized protein</fullName>
    </submittedName>
</protein>
<dbReference type="OrthoDB" id="10067079at2759"/>
<accession>A0A4D9D064</accession>
<dbReference type="EMBL" id="SDOX01000021">
    <property type="protein sequence ID" value="TFJ83807.1"/>
    <property type="molecule type" value="Genomic_DNA"/>
</dbReference>
<feature type="compositionally biased region" description="Low complexity" evidence="1">
    <location>
        <begin position="44"/>
        <end position="54"/>
    </location>
</feature>
<dbReference type="PANTHER" id="PTHR13507">
    <property type="entry name" value="PRKR-INTERACTING PROTEIN 1"/>
    <property type="match status" value="1"/>
</dbReference>
<organism evidence="2 3">
    <name type="scientific">Nannochloropsis salina CCMP1776</name>
    <dbReference type="NCBI Taxonomy" id="1027361"/>
    <lineage>
        <taxon>Eukaryota</taxon>
        <taxon>Sar</taxon>
        <taxon>Stramenopiles</taxon>
        <taxon>Ochrophyta</taxon>
        <taxon>Eustigmatophyceae</taxon>
        <taxon>Eustigmatales</taxon>
        <taxon>Monodopsidaceae</taxon>
        <taxon>Microchloropsis</taxon>
        <taxon>Microchloropsis salina</taxon>
    </lineage>
</organism>
<name>A0A4D9D064_9STRA</name>
<gene>
    <name evidence="2" type="ORF">NSK_004909</name>
</gene>
<proteinExistence type="predicted"/>
<feature type="compositionally biased region" description="Basic and acidic residues" evidence="1">
    <location>
        <begin position="70"/>
        <end position="103"/>
    </location>
</feature>
<reference evidence="2 3" key="1">
    <citation type="submission" date="2019-01" db="EMBL/GenBank/DDBJ databases">
        <title>Nuclear Genome Assembly of the Microalgal Biofuel strain Nannochloropsis salina CCMP1776.</title>
        <authorList>
            <person name="Hovde B."/>
        </authorList>
    </citation>
    <scope>NUCLEOTIDE SEQUENCE [LARGE SCALE GENOMIC DNA]</scope>
    <source>
        <strain evidence="2 3">CCMP1776</strain>
    </source>
</reference>
<dbReference type="GO" id="GO:0004860">
    <property type="term" value="F:protein kinase inhibitor activity"/>
    <property type="evidence" value="ECO:0007669"/>
    <property type="project" value="TreeGrafter"/>
</dbReference>
<feature type="compositionally biased region" description="Basic and acidic residues" evidence="1">
    <location>
        <begin position="25"/>
        <end position="41"/>
    </location>
</feature>
<dbReference type="Proteomes" id="UP000355283">
    <property type="component" value="Unassembled WGS sequence"/>
</dbReference>
<feature type="compositionally biased region" description="Basic residues" evidence="1">
    <location>
        <begin position="104"/>
        <end position="118"/>
    </location>
</feature>
<dbReference type="GO" id="GO:0005730">
    <property type="term" value="C:nucleolus"/>
    <property type="evidence" value="ECO:0007669"/>
    <property type="project" value="TreeGrafter"/>
</dbReference>
<keyword evidence="3" id="KW-1185">Reference proteome</keyword>
<feature type="region of interest" description="Disordered" evidence="1">
    <location>
        <begin position="70"/>
        <end position="150"/>
    </location>
</feature>
<dbReference type="GO" id="GO:0003725">
    <property type="term" value="F:double-stranded RNA binding"/>
    <property type="evidence" value="ECO:0007669"/>
    <property type="project" value="InterPro"/>
</dbReference>
<sequence>MGRYTSVQAYGDNNPKIASVAYDGGEDRDGNPQRSKIEKLENVTGSTAGASSSSFHIYRAHRRTEMARLAEMEEKATAEEEQKIYEESMERKRKESEERTRKLAEKRRRRRLAKKQRRGHGEVLSSNGRDEDGSMDEEDKDLSETIGKKQCVSENNLCMPIVQIKDDGNFMQMMLALKKDRRGGQTRNT</sequence>
<dbReference type="Pfam" id="PF06658">
    <property type="entry name" value="DUF1168"/>
    <property type="match status" value="1"/>
</dbReference>
<evidence type="ECO:0000313" key="2">
    <source>
        <dbReference type="EMBL" id="TFJ83807.1"/>
    </source>
</evidence>
<feature type="region of interest" description="Disordered" evidence="1">
    <location>
        <begin position="1"/>
        <end position="57"/>
    </location>
</feature>
<evidence type="ECO:0000256" key="1">
    <source>
        <dbReference type="SAM" id="MobiDB-lite"/>
    </source>
</evidence>
<comment type="caution">
    <text evidence="2">The sequence shown here is derived from an EMBL/GenBank/DDBJ whole genome shotgun (WGS) entry which is preliminary data.</text>
</comment>
<dbReference type="GO" id="GO:0019901">
    <property type="term" value="F:protein kinase binding"/>
    <property type="evidence" value="ECO:0007669"/>
    <property type="project" value="TreeGrafter"/>
</dbReference>
<dbReference type="AlphaFoldDB" id="A0A4D9D064"/>
<evidence type="ECO:0000313" key="3">
    <source>
        <dbReference type="Proteomes" id="UP000355283"/>
    </source>
</evidence>
<dbReference type="PANTHER" id="PTHR13507:SF0">
    <property type="entry name" value="PRKR-INTERACTING PROTEIN 1"/>
    <property type="match status" value="1"/>
</dbReference>
<dbReference type="InterPro" id="IPR009548">
    <property type="entry name" value="Prkrip1"/>
</dbReference>